<organism evidence="7 8">
    <name type="scientific">Stomoxys calcitrans</name>
    <name type="common">Stable fly</name>
    <name type="synonym">Conops calcitrans</name>
    <dbReference type="NCBI Taxonomy" id="35570"/>
    <lineage>
        <taxon>Eukaryota</taxon>
        <taxon>Metazoa</taxon>
        <taxon>Ecdysozoa</taxon>
        <taxon>Arthropoda</taxon>
        <taxon>Hexapoda</taxon>
        <taxon>Insecta</taxon>
        <taxon>Pterygota</taxon>
        <taxon>Neoptera</taxon>
        <taxon>Endopterygota</taxon>
        <taxon>Diptera</taxon>
        <taxon>Brachycera</taxon>
        <taxon>Muscomorpha</taxon>
        <taxon>Muscoidea</taxon>
        <taxon>Muscidae</taxon>
        <taxon>Stomoxys</taxon>
    </lineage>
</organism>
<dbReference type="GO" id="GO:0005856">
    <property type="term" value="C:cytoskeleton"/>
    <property type="evidence" value="ECO:0007669"/>
    <property type="project" value="TreeGrafter"/>
</dbReference>
<evidence type="ECO:0000256" key="5">
    <source>
        <dbReference type="SAM" id="Phobius"/>
    </source>
</evidence>
<dbReference type="FunFam" id="3.10.20.90:FF:000039">
    <property type="entry name" value="Tyrosine-protein phosphatase non-receptor type"/>
    <property type="match status" value="1"/>
</dbReference>
<dbReference type="InterPro" id="IPR000798">
    <property type="entry name" value="Ez/rad/moesin-like"/>
</dbReference>
<dbReference type="PRINTS" id="PR00661">
    <property type="entry name" value="ERMFAMILY"/>
</dbReference>
<dbReference type="InterPro" id="IPR019748">
    <property type="entry name" value="FERM_central"/>
</dbReference>
<dbReference type="Pfam" id="PF09379">
    <property type="entry name" value="FERM_N"/>
    <property type="match status" value="1"/>
</dbReference>
<dbReference type="InterPro" id="IPR011993">
    <property type="entry name" value="PH-like_dom_sf"/>
</dbReference>
<dbReference type="GO" id="GO:0016028">
    <property type="term" value="C:rhabdomere"/>
    <property type="evidence" value="ECO:0007669"/>
    <property type="project" value="UniProtKB-SubCell"/>
</dbReference>
<dbReference type="Pfam" id="PF09380">
    <property type="entry name" value="FERM_C"/>
    <property type="match status" value="1"/>
</dbReference>
<dbReference type="CDD" id="cd17102">
    <property type="entry name" value="FERM_F1_FRMD3"/>
    <property type="match status" value="1"/>
</dbReference>
<dbReference type="InterPro" id="IPR014352">
    <property type="entry name" value="FERM/acyl-CoA-bd_prot_sf"/>
</dbReference>
<dbReference type="GO" id="GO:0008092">
    <property type="term" value="F:cytoskeletal protein binding"/>
    <property type="evidence" value="ECO:0007669"/>
    <property type="project" value="InterPro"/>
</dbReference>
<dbReference type="Gene3D" id="2.30.29.30">
    <property type="entry name" value="Pleckstrin-homology domain (PH domain)/Phosphotyrosine-binding domain (PTB)"/>
    <property type="match status" value="1"/>
</dbReference>
<dbReference type="SUPFAM" id="SSF54236">
    <property type="entry name" value="Ubiquitin-like"/>
    <property type="match status" value="1"/>
</dbReference>
<name>A0A1I8Q1V9_STOCA</name>
<dbReference type="VEuPathDB" id="VectorBase:SCAU013101"/>
<dbReference type="GO" id="GO:0031032">
    <property type="term" value="P:actomyosin structure organization"/>
    <property type="evidence" value="ECO:0007669"/>
    <property type="project" value="TreeGrafter"/>
</dbReference>
<keyword evidence="5" id="KW-1133">Transmembrane helix</keyword>
<dbReference type="GO" id="GO:0005912">
    <property type="term" value="C:adherens junction"/>
    <property type="evidence" value="ECO:0007669"/>
    <property type="project" value="UniProtKB-SubCell"/>
</dbReference>
<evidence type="ECO:0000256" key="3">
    <source>
        <dbReference type="ARBA" id="ARBA00043944"/>
    </source>
</evidence>
<feature type="transmembrane region" description="Helical" evidence="5">
    <location>
        <begin position="521"/>
        <end position="544"/>
    </location>
</feature>
<evidence type="ECO:0000313" key="7">
    <source>
        <dbReference type="EnsemblMetazoa" id="SCAU013101-PB"/>
    </source>
</evidence>
<evidence type="ECO:0000259" key="6">
    <source>
        <dbReference type="PROSITE" id="PS50057"/>
    </source>
</evidence>
<proteinExistence type="predicted"/>
<dbReference type="PRINTS" id="PR00935">
    <property type="entry name" value="BAND41"/>
</dbReference>
<dbReference type="FunFam" id="2.30.29.30:FF:000381">
    <property type="entry name" value="FERM domain-containing protein"/>
    <property type="match status" value="1"/>
</dbReference>
<comment type="subcellular location">
    <subcellularLocation>
        <location evidence="1">Cell junction</location>
        <location evidence="1">Adherens junction</location>
    </subcellularLocation>
    <subcellularLocation>
        <location evidence="3">Cell projection</location>
        <location evidence="3">Rhabdomere</location>
    </subcellularLocation>
</comment>
<keyword evidence="5" id="KW-0812">Transmembrane</keyword>
<dbReference type="GO" id="GO:0030182">
    <property type="term" value="P:neuron differentiation"/>
    <property type="evidence" value="ECO:0007669"/>
    <property type="project" value="UniProtKB-ARBA"/>
</dbReference>
<dbReference type="PROSITE" id="PS50057">
    <property type="entry name" value="FERM_3"/>
    <property type="match status" value="1"/>
</dbReference>
<dbReference type="Proteomes" id="UP000095300">
    <property type="component" value="Unassembled WGS sequence"/>
</dbReference>
<dbReference type="Pfam" id="PF00373">
    <property type="entry name" value="FERM_M"/>
    <property type="match status" value="1"/>
</dbReference>
<sequence length="583" mass="66723">MFKGKNESNIVYKCTVRLLDDADFLECTFQVLHKGSYLLDNICDQLKIIDKDYFGLRYVDSSNQRQWLDAGKSIIKQCRDADPILFSFRVKFYPADPFRLSSNARIMLYQQLKRDLRHGRIYCSIGEAAALGSLIVQEQLGDYNEEIHTDNYVSSLHLALRQTEVLEHKIIELHKKREPFQDTRETMNEFVRIVSGLETYGIDPHPVKDHRGSQLYIGMNYSGISTFICGKRSQHFRWSEVQKLNFEGKMFIAHLSYTDASKEPKKHTVGFKCGSNTTCRYLWRCAVEQMLFFTLANSQSAAIISGGGFFSWGTKFKYTGRTEREILAESINALREQKMNNSAISKRKASSVPATPSSPSGDIEHIRYSSLPRSTISEPLTYCIAAAECLNNQTQMYDDSDNPTIQISNLEPVSEELKFNHATALKEGSNYVNIVPNNVNYLLQSENKVIYSAPTPGTAETLKIERSENVTSQILKSRSHPFMHKHSPTRSIYWSSKDNFPEKLYRNSSSESAKLARKFKFIHAFIPSLLIVVIVMVGLAILVIESESSIFTQIRELPEMICLRYQYYQPLKKFIFKKMGIDA</sequence>
<dbReference type="CDD" id="cd14473">
    <property type="entry name" value="FERM_B-lobe"/>
    <property type="match status" value="1"/>
</dbReference>
<feature type="domain" description="FERM" evidence="6">
    <location>
        <begin position="12"/>
        <end position="297"/>
    </location>
</feature>
<dbReference type="Pfam" id="PF08736">
    <property type="entry name" value="FA"/>
    <property type="match status" value="1"/>
</dbReference>
<dbReference type="Gene3D" id="1.20.80.10">
    <property type="match status" value="1"/>
</dbReference>
<dbReference type="AlphaFoldDB" id="A0A1I8Q1V9"/>
<dbReference type="Gene3D" id="3.10.20.90">
    <property type="entry name" value="Phosphatidylinositol 3-kinase Catalytic Subunit, Chain A, domain 1"/>
    <property type="match status" value="1"/>
</dbReference>
<evidence type="ECO:0000256" key="1">
    <source>
        <dbReference type="ARBA" id="ARBA00004536"/>
    </source>
</evidence>
<dbReference type="PANTHER" id="PTHR23280">
    <property type="entry name" value="4.1 G PROTEIN"/>
    <property type="match status" value="1"/>
</dbReference>
<keyword evidence="2" id="KW-0965">Cell junction</keyword>
<dbReference type="PANTHER" id="PTHR23280:SF32">
    <property type="entry name" value="FI22325P1"/>
    <property type="match status" value="1"/>
</dbReference>
<dbReference type="InterPro" id="IPR018979">
    <property type="entry name" value="FERM_N"/>
</dbReference>
<dbReference type="SMART" id="SM01195">
    <property type="entry name" value="FA"/>
    <property type="match status" value="1"/>
</dbReference>
<dbReference type="InterPro" id="IPR014847">
    <property type="entry name" value="FA"/>
</dbReference>
<evidence type="ECO:0000313" key="8">
    <source>
        <dbReference type="Proteomes" id="UP000095300"/>
    </source>
</evidence>
<dbReference type="FunFam" id="1.20.80.10:FF:000032">
    <property type="entry name" value="FERM domain-containing protein"/>
    <property type="match status" value="1"/>
</dbReference>
<dbReference type="SUPFAM" id="SSF47031">
    <property type="entry name" value="Second domain of FERM"/>
    <property type="match status" value="1"/>
</dbReference>
<dbReference type="SMART" id="SM01196">
    <property type="entry name" value="FERM_C"/>
    <property type="match status" value="1"/>
</dbReference>
<dbReference type="SUPFAM" id="SSF50729">
    <property type="entry name" value="PH domain-like"/>
    <property type="match status" value="1"/>
</dbReference>
<dbReference type="SMART" id="SM00295">
    <property type="entry name" value="B41"/>
    <property type="match status" value="1"/>
</dbReference>
<dbReference type="InterPro" id="IPR035963">
    <property type="entry name" value="FERM_2"/>
</dbReference>
<dbReference type="STRING" id="35570.A0A1I8Q1V9"/>
<evidence type="ECO:0000256" key="4">
    <source>
        <dbReference type="SAM" id="MobiDB-lite"/>
    </source>
</evidence>
<dbReference type="GO" id="GO:0009887">
    <property type="term" value="P:animal organ morphogenesis"/>
    <property type="evidence" value="ECO:0007669"/>
    <property type="project" value="UniProtKB-ARBA"/>
</dbReference>
<feature type="compositionally biased region" description="Low complexity" evidence="4">
    <location>
        <begin position="350"/>
        <end position="360"/>
    </location>
</feature>
<gene>
    <name evidence="7" type="primary">106087638</name>
</gene>
<dbReference type="GO" id="GO:0071944">
    <property type="term" value="C:cell periphery"/>
    <property type="evidence" value="ECO:0007669"/>
    <property type="project" value="UniProtKB-ARBA"/>
</dbReference>
<dbReference type="InterPro" id="IPR000299">
    <property type="entry name" value="FERM_domain"/>
</dbReference>
<dbReference type="EnsemblMetazoa" id="SCAU013101-RB">
    <property type="protein sequence ID" value="SCAU013101-PB"/>
    <property type="gene ID" value="SCAU013101"/>
</dbReference>
<dbReference type="InterPro" id="IPR018980">
    <property type="entry name" value="FERM_PH-like_C"/>
</dbReference>
<evidence type="ECO:0000256" key="2">
    <source>
        <dbReference type="ARBA" id="ARBA00022949"/>
    </source>
</evidence>
<keyword evidence="5" id="KW-0472">Membrane</keyword>
<keyword evidence="8" id="KW-1185">Reference proteome</keyword>
<accession>A0A1I8Q1V9</accession>
<protein>
    <recommendedName>
        <fullName evidence="6">FERM domain-containing protein</fullName>
    </recommendedName>
</protein>
<dbReference type="InterPro" id="IPR029071">
    <property type="entry name" value="Ubiquitin-like_domsf"/>
</dbReference>
<dbReference type="InterPro" id="IPR019749">
    <property type="entry name" value="Band_41_domain"/>
</dbReference>
<reference evidence="7" key="1">
    <citation type="submission" date="2020-05" db="UniProtKB">
        <authorList>
            <consortium name="EnsemblMetazoa"/>
        </authorList>
    </citation>
    <scope>IDENTIFICATION</scope>
    <source>
        <strain evidence="7">USDA</strain>
    </source>
</reference>
<feature type="region of interest" description="Disordered" evidence="4">
    <location>
        <begin position="342"/>
        <end position="363"/>
    </location>
</feature>